<dbReference type="AlphaFoldDB" id="A0A1I1F0F9"/>
<name>A0A1I1F0F9_9BURK</name>
<dbReference type="Proteomes" id="UP000198639">
    <property type="component" value="Unassembled WGS sequence"/>
</dbReference>
<dbReference type="STRING" id="1164594.SAMN05216204_102302"/>
<dbReference type="OrthoDB" id="9155338at2"/>
<proteinExistence type="predicted"/>
<keyword evidence="2" id="KW-1185">Reference proteome</keyword>
<dbReference type="RefSeq" id="WP_091871080.1">
    <property type="nucleotide sequence ID" value="NZ_FOLD01000002.1"/>
</dbReference>
<reference evidence="2" key="1">
    <citation type="submission" date="2016-10" db="EMBL/GenBank/DDBJ databases">
        <authorList>
            <person name="Varghese N."/>
            <person name="Submissions S."/>
        </authorList>
    </citation>
    <scope>NUCLEOTIDE SEQUENCE [LARGE SCALE GENOMIC DNA]</scope>
    <source>
        <strain evidence="2">CGMCC 1.12041</strain>
    </source>
</reference>
<dbReference type="EMBL" id="FOLD01000002">
    <property type="protein sequence ID" value="SFB92382.1"/>
    <property type="molecule type" value="Genomic_DNA"/>
</dbReference>
<evidence type="ECO:0000313" key="1">
    <source>
        <dbReference type="EMBL" id="SFB92382.1"/>
    </source>
</evidence>
<accession>A0A1I1F0F9</accession>
<organism evidence="1 2">
    <name type="scientific">Massilia yuzhufengensis</name>
    <dbReference type="NCBI Taxonomy" id="1164594"/>
    <lineage>
        <taxon>Bacteria</taxon>
        <taxon>Pseudomonadati</taxon>
        <taxon>Pseudomonadota</taxon>
        <taxon>Betaproteobacteria</taxon>
        <taxon>Burkholderiales</taxon>
        <taxon>Oxalobacteraceae</taxon>
        <taxon>Telluria group</taxon>
        <taxon>Massilia</taxon>
    </lineage>
</organism>
<sequence length="127" mass="14126">MHPVIFFNSRLFDLAHEPENPHNDAPGKLLLDYVRERFLLAPVSEPIPEDWGWCGFVQNGGRSYMLGAILQPGDDGNHGCIIQLDKQRAFTEKLFGKAALAPDDPVLGALLKLIRDEPAFTDLSLNT</sequence>
<evidence type="ECO:0000313" key="2">
    <source>
        <dbReference type="Proteomes" id="UP000198639"/>
    </source>
</evidence>
<protein>
    <submittedName>
        <fullName evidence="1">Uncharacterized protein</fullName>
    </submittedName>
</protein>
<gene>
    <name evidence="1" type="ORF">SAMN05216204_102302</name>
</gene>